<dbReference type="InterPro" id="IPR036406">
    <property type="entry name" value="Coprogen_oxidase_aer_sf"/>
</dbReference>
<dbReference type="InterPro" id="IPR001260">
    <property type="entry name" value="Coprogen_oxidase_aer"/>
</dbReference>
<keyword evidence="4" id="KW-1185">Reference proteome</keyword>
<evidence type="ECO:0000313" key="4">
    <source>
        <dbReference type="Proteomes" id="UP000015105"/>
    </source>
</evidence>
<evidence type="ECO:0000256" key="1">
    <source>
        <dbReference type="ARBA" id="ARBA00049102"/>
    </source>
</evidence>
<dbReference type="GO" id="GO:0004109">
    <property type="term" value="F:coproporphyrinogen oxidase activity"/>
    <property type="evidence" value="ECO:0007669"/>
    <property type="project" value="UniProtKB-EC"/>
</dbReference>
<reference evidence="4" key="2">
    <citation type="journal article" date="2017" name="Nat. Plants">
        <title>The Aegilops tauschii genome reveals multiple impacts of transposons.</title>
        <authorList>
            <person name="Zhao G."/>
            <person name="Zou C."/>
            <person name="Li K."/>
            <person name="Wang K."/>
            <person name="Li T."/>
            <person name="Gao L."/>
            <person name="Zhang X."/>
            <person name="Wang H."/>
            <person name="Yang Z."/>
            <person name="Liu X."/>
            <person name="Jiang W."/>
            <person name="Mao L."/>
            <person name="Kong X."/>
            <person name="Jiao Y."/>
            <person name="Jia J."/>
        </authorList>
    </citation>
    <scope>NUCLEOTIDE SEQUENCE [LARGE SCALE GENOMIC DNA]</scope>
    <source>
        <strain evidence="4">cv. AL8/78</strain>
    </source>
</reference>
<comment type="catalytic activity">
    <reaction evidence="1">
        <text>coproporphyrinogen III + O2 + 2 H(+) = protoporphyrinogen IX + 2 CO2 + 2 H2O</text>
        <dbReference type="Rhea" id="RHEA:18257"/>
        <dbReference type="ChEBI" id="CHEBI:15377"/>
        <dbReference type="ChEBI" id="CHEBI:15378"/>
        <dbReference type="ChEBI" id="CHEBI:15379"/>
        <dbReference type="ChEBI" id="CHEBI:16526"/>
        <dbReference type="ChEBI" id="CHEBI:57307"/>
        <dbReference type="ChEBI" id="CHEBI:57309"/>
        <dbReference type="EC" id="1.3.3.3"/>
    </reaction>
</comment>
<reference evidence="3" key="3">
    <citation type="journal article" date="2017" name="Nature">
        <title>Genome sequence of the progenitor of the wheat D genome Aegilops tauschii.</title>
        <authorList>
            <person name="Luo M.C."/>
            <person name="Gu Y.Q."/>
            <person name="Puiu D."/>
            <person name="Wang H."/>
            <person name="Twardziok S.O."/>
            <person name="Deal K.R."/>
            <person name="Huo N."/>
            <person name="Zhu T."/>
            <person name="Wang L."/>
            <person name="Wang Y."/>
            <person name="McGuire P.E."/>
            <person name="Liu S."/>
            <person name="Long H."/>
            <person name="Ramasamy R.K."/>
            <person name="Rodriguez J.C."/>
            <person name="Van S.L."/>
            <person name="Yuan L."/>
            <person name="Wang Z."/>
            <person name="Xia Z."/>
            <person name="Xiao L."/>
            <person name="Anderson O.D."/>
            <person name="Ouyang S."/>
            <person name="Liang Y."/>
            <person name="Zimin A.V."/>
            <person name="Pertea G."/>
            <person name="Qi P."/>
            <person name="Bennetzen J.L."/>
            <person name="Dai X."/>
            <person name="Dawson M.W."/>
            <person name="Muller H.G."/>
            <person name="Kugler K."/>
            <person name="Rivarola-Duarte L."/>
            <person name="Spannagl M."/>
            <person name="Mayer K.F.X."/>
            <person name="Lu F.H."/>
            <person name="Bevan M.W."/>
            <person name="Leroy P."/>
            <person name="Li P."/>
            <person name="You F.M."/>
            <person name="Sun Q."/>
            <person name="Liu Z."/>
            <person name="Lyons E."/>
            <person name="Wicker T."/>
            <person name="Salzberg S.L."/>
            <person name="Devos K.M."/>
            <person name="Dvorak J."/>
        </authorList>
    </citation>
    <scope>NUCLEOTIDE SEQUENCE [LARGE SCALE GENOMIC DNA]</scope>
    <source>
        <strain evidence="3">cv. AL8/78</strain>
    </source>
</reference>
<dbReference type="InterPro" id="IPR018375">
    <property type="entry name" value="Coprogen_oxidase_CS"/>
</dbReference>
<dbReference type="PROSITE" id="PS01021">
    <property type="entry name" value="COPROGEN_OXIDASE"/>
    <property type="match status" value="1"/>
</dbReference>
<dbReference type="PANTHER" id="PTHR10755:SF9">
    <property type="entry name" value="COPROPORPHYRINOGEN OXIDASE"/>
    <property type="match status" value="1"/>
</dbReference>
<dbReference type="PRINTS" id="PR00073">
    <property type="entry name" value="COPRGNOXDASE"/>
</dbReference>
<evidence type="ECO:0000313" key="3">
    <source>
        <dbReference type="EnsemblPlants" id="AET6Gv20563400.4"/>
    </source>
</evidence>
<protein>
    <submittedName>
        <fullName evidence="3">Uncharacterized protein</fullName>
    </submittedName>
</protein>
<accession>A0A453P0P6</accession>
<dbReference type="SUPFAM" id="SSF102886">
    <property type="entry name" value="Coproporphyrinogen III oxidase"/>
    <property type="match status" value="1"/>
</dbReference>
<evidence type="ECO:0000256" key="2">
    <source>
        <dbReference type="SAM" id="Phobius"/>
    </source>
</evidence>
<sequence>LVHFQVQKQACDKFDPTFYPRFKKWCDDYFHIKHRGERRGVGGIFFDDLNDHDQETLLDFATECAASVIPAYIPIIERRKDTPFTEDHRAWQQLRRGRYVEFNLVSASTWPWSSCLLVLALLWFLTFCSLRRSTIVAPHLASKLEEGLRVSLFPSL</sequence>
<dbReference type="EnsemblPlants" id="AET6Gv20563400.4">
    <property type="protein sequence ID" value="AET6Gv20563400.4"/>
    <property type="gene ID" value="AET6Gv20563400"/>
</dbReference>
<name>A0A453P0P6_AEGTS</name>
<proteinExistence type="predicted"/>
<reference evidence="4" key="1">
    <citation type="journal article" date="2014" name="Science">
        <title>Ancient hybridizations among the ancestral genomes of bread wheat.</title>
        <authorList>
            <consortium name="International Wheat Genome Sequencing Consortium,"/>
            <person name="Marcussen T."/>
            <person name="Sandve S.R."/>
            <person name="Heier L."/>
            <person name="Spannagl M."/>
            <person name="Pfeifer M."/>
            <person name="Jakobsen K.S."/>
            <person name="Wulff B.B."/>
            <person name="Steuernagel B."/>
            <person name="Mayer K.F."/>
            <person name="Olsen O.A."/>
        </authorList>
    </citation>
    <scope>NUCLEOTIDE SEQUENCE [LARGE SCALE GENOMIC DNA]</scope>
    <source>
        <strain evidence="4">cv. AL8/78</strain>
    </source>
</reference>
<dbReference type="AlphaFoldDB" id="A0A453P0P6"/>
<reference evidence="3" key="4">
    <citation type="submission" date="2019-03" db="UniProtKB">
        <authorList>
            <consortium name="EnsemblPlants"/>
        </authorList>
    </citation>
    <scope>IDENTIFICATION</scope>
</reference>
<dbReference type="PANTHER" id="PTHR10755">
    <property type="entry name" value="COPROPORPHYRINOGEN III OXIDASE, MITOCHONDRIAL"/>
    <property type="match status" value="1"/>
</dbReference>
<dbReference type="UniPathway" id="UPA00251">
    <property type="reaction ID" value="UER00322"/>
</dbReference>
<organism evidence="3 4">
    <name type="scientific">Aegilops tauschii subsp. strangulata</name>
    <name type="common">Goatgrass</name>
    <dbReference type="NCBI Taxonomy" id="200361"/>
    <lineage>
        <taxon>Eukaryota</taxon>
        <taxon>Viridiplantae</taxon>
        <taxon>Streptophyta</taxon>
        <taxon>Embryophyta</taxon>
        <taxon>Tracheophyta</taxon>
        <taxon>Spermatophyta</taxon>
        <taxon>Magnoliopsida</taxon>
        <taxon>Liliopsida</taxon>
        <taxon>Poales</taxon>
        <taxon>Poaceae</taxon>
        <taxon>BOP clade</taxon>
        <taxon>Pooideae</taxon>
        <taxon>Triticodae</taxon>
        <taxon>Triticeae</taxon>
        <taxon>Triticinae</taxon>
        <taxon>Aegilops</taxon>
    </lineage>
</organism>
<dbReference type="GO" id="GO:0006782">
    <property type="term" value="P:protoporphyrinogen IX biosynthetic process"/>
    <property type="evidence" value="ECO:0007669"/>
    <property type="project" value="UniProtKB-UniPathway"/>
</dbReference>
<dbReference type="Gramene" id="AET6Gv20563400.4">
    <property type="protein sequence ID" value="AET6Gv20563400.4"/>
    <property type="gene ID" value="AET6Gv20563400"/>
</dbReference>
<dbReference type="GO" id="GO:0009570">
    <property type="term" value="C:chloroplast stroma"/>
    <property type="evidence" value="ECO:0007669"/>
    <property type="project" value="TreeGrafter"/>
</dbReference>
<keyword evidence="2" id="KW-0472">Membrane</keyword>
<keyword evidence="2" id="KW-0812">Transmembrane</keyword>
<dbReference type="Gene3D" id="3.40.1500.10">
    <property type="entry name" value="Coproporphyrinogen III oxidase, aerobic"/>
    <property type="match status" value="1"/>
</dbReference>
<keyword evidence="2" id="KW-1133">Transmembrane helix</keyword>
<dbReference type="Proteomes" id="UP000015105">
    <property type="component" value="Chromosome 6D"/>
</dbReference>
<reference evidence="3" key="5">
    <citation type="journal article" date="2021" name="G3 (Bethesda)">
        <title>Aegilops tauschii genome assembly Aet v5.0 features greater sequence contiguity and improved annotation.</title>
        <authorList>
            <person name="Wang L."/>
            <person name="Zhu T."/>
            <person name="Rodriguez J.C."/>
            <person name="Deal K.R."/>
            <person name="Dubcovsky J."/>
            <person name="McGuire P.E."/>
            <person name="Lux T."/>
            <person name="Spannagl M."/>
            <person name="Mayer K.F.X."/>
            <person name="Baldrich P."/>
            <person name="Meyers B.C."/>
            <person name="Huo N."/>
            <person name="Gu Y.Q."/>
            <person name="Zhou H."/>
            <person name="Devos K.M."/>
            <person name="Bennetzen J.L."/>
            <person name="Unver T."/>
            <person name="Budak H."/>
            <person name="Gulick P.J."/>
            <person name="Galiba G."/>
            <person name="Kalapos B."/>
            <person name="Nelson D.R."/>
            <person name="Li P."/>
            <person name="You F.M."/>
            <person name="Luo M.C."/>
            <person name="Dvorak J."/>
        </authorList>
    </citation>
    <scope>NUCLEOTIDE SEQUENCE [LARGE SCALE GENOMIC DNA]</scope>
    <source>
        <strain evidence="3">cv. AL8/78</strain>
    </source>
</reference>
<feature type="transmembrane region" description="Helical" evidence="2">
    <location>
        <begin position="110"/>
        <end position="130"/>
    </location>
</feature>
<dbReference type="Pfam" id="PF01218">
    <property type="entry name" value="Coprogen_oxidas"/>
    <property type="match status" value="1"/>
</dbReference>